<dbReference type="SUPFAM" id="SSF56601">
    <property type="entry name" value="beta-lactamase/transpeptidase-like"/>
    <property type="match status" value="1"/>
</dbReference>
<dbReference type="InterPro" id="IPR001466">
    <property type="entry name" value="Beta-lactam-related"/>
</dbReference>
<evidence type="ECO:0000313" key="2">
    <source>
        <dbReference type="EMBL" id="QCX00390.1"/>
    </source>
</evidence>
<dbReference type="PANTHER" id="PTHR46825:SF9">
    <property type="entry name" value="BETA-LACTAMASE-RELATED DOMAIN-CONTAINING PROTEIN"/>
    <property type="match status" value="1"/>
</dbReference>
<dbReference type="AlphaFoldDB" id="A0A5B7SU36"/>
<dbReference type="KEGG" id="asag:FGM00_09795"/>
<feature type="domain" description="Beta-lactamase-related" evidence="1">
    <location>
        <begin position="114"/>
        <end position="459"/>
    </location>
</feature>
<dbReference type="Pfam" id="PF00144">
    <property type="entry name" value="Beta-lactamase"/>
    <property type="match status" value="1"/>
</dbReference>
<keyword evidence="3" id="KW-1185">Reference proteome</keyword>
<proteinExistence type="predicted"/>
<evidence type="ECO:0000313" key="3">
    <source>
        <dbReference type="Proteomes" id="UP000310017"/>
    </source>
</evidence>
<dbReference type="InterPro" id="IPR050491">
    <property type="entry name" value="AmpC-like"/>
</dbReference>
<dbReference type="Gene3D" id="3.40.710.10">
    <property type="entry name" value="DD-peptidase/beta-lactamase superfamily"/>
    <property type="match status" value="1"/>
</dbReference>
<dbReference type="Proteomes" id="UP000310017">
    <property type="component" value="Chromosome"/>
</dbReference>
<evidence type="ECO:0000259" key="1">
    <source>
        <dbReference type="Pfam" id="PF00144"/>
    </source>
</evidence>
<dbReference type="OrthoDB" id="846150at2"/>
<protein>
    <submittedName>
        <fullName evidence="2">Beta-lactamase family protein</fullName>
    </submittedName>
</protein>
<gene>
    <name evidence="2" type="ORF">FGM00_09795</name>
</gene>
<organism evidence="2 3">
    <name type="scientific">Aggregatimonas sangjinii</name>
    <dbReference type="NCBI Taxonomy" id="2583587"/>
    <lineage>
        <taxon>Bacteria</taxon>
        <taxon>Pseudomonadati</taxon>
        <taxon>Bacteroidota</taxon>
        <taxon>Flavobacteriia</taxon>
        <taxon>Flavobacteriales</taxon>
        <taxon>Flavobacteriaceae</taxon>
        <taxon>Aggregatimonas</taxon>
    </lineage>
</organism>
<dbReference type="InterPro" id="IPR012338">
    <property type="entry name" value="Beta-lactam/transpept-like"/>
</dbReference>
<sequence length="477" mass="53871">MGNDRTKIVCRTTNHRLMQALKVPKLNRYPHFFTTLGILKIALRSSYRYLVGSGGTNNRLVSEKPLSIDKNPYRESHRMKKQTFFILLHFLICLSFGQSDDAILKTLHTDLERIYAQDQITGFSVAIVNQDGIVFEKGLGYADRQAGKKYTENTVQNIASISKTFIGIALLKAEELGKLHLDDPVNDYLDFKVINPHFPDVPITIRHLATHTSSIKDAPEYESKGYILRKENNGDAKVNKNFRPPAELMVLSHFLEEILSDSGAWYKKKNFLKNAPGELFEYSNIGAGLAALVLEEATGVPFNEFTASFIFKPLGMSDSGWFLDEVNFSNYSKLYSDTEKEMAPYQLVNYPDGGLITSSHDLGLYLTELISGFNGTGNILTDESYEKLFTPYLTAKNFKERNESVYNDEYNMGIFMGISAHGQIGHTGGDPGVATYMFFNTKTRIGKILMVNTDIDKEGVKEFSAVWKKLEEYETKF</sequence>
<name>A0A5B7SU36_9FLAO</name>
<accession>A0A5B7SU36</accession>
<dbReference type="PANTHER" id="PTHR46825">
    <property type="entry name" value="D-ALANYL-D-ALANINE-CARBOXYPEPTIDASE/ENDOPEPTIDASE AMPH"/>
    <property type="match status" value="1"/>
</dbReference>
<dbReference type="EMBL" id="CP040710">
    <property type="protein sequence ID" value="QCX00390.1"/>
    <property type="molecule type" value="Genomic_DNA"/>
</dbReference>
<reference evidence="2 3" key="1">
    <citation type="submission" date="2019-05" db="EMBL/GenBank/DDBJ databases">
        <title>Genome sequencing of F202Z8.</title>
        <authorList>
            <person name="Kwon Y.M."/>
        </authorList>
    </citation>
    <scope>NUCLEOTIDE SEQUENCE [LARGE SCALE GENOMIC DNA]</scope>
    <source>
        <strain evidence="2 3">F202Z8</strain>
    </source>
</reference>